<reference evidence="4 5" key="1">
    <citation type="submission" date="2015-05" db="EMBL/GenBank/DDBJ databases">
        <authorList>
            <person name="Wang D.B."/>
            <person name="Wang M."/>
        </authorList>
    </citation>
    <scope>NUCLEOTIDE SEQUENCE [LARGE SCALE GENOMIC DNA]</scope>
    <source>
        <strain evidence="4">VL1</strain>
    </source>
</reference>
<dbReference type="AlphaFoldDB" id="A0A0G4M3F4"/>
<dbReference type="InterPro" id="IPR050931">
    <property type="entry name" value="Mito_Protein_Transport_Metaxin"/>
</dbReference>
<gene>
    <name evidence="4" type="ORF">BN1708_004632</name>
</gene>
<evidence type="ECO:0000256" key="1">
    <source>
        <dbReference type="SAM" id="MobiDB-lite"/>
    </source>
</evidence>
<dbReference type="STRING" id="100787.A0A0G4M3F4"/>
<feature type="compositionally biased region" description="Pro residues" evidence="1">
    <location>
        <begin position="1"/>
        <end position="26"/>
    </location>
</feature>
<dbReference type="GO" id="GO:0007005">
    <property type="term" value="P:mitochondrion organization"/>
    <property type="evidence" value="ECO:0007669"/>
    <property type="project" value="TreeGrafter"/>
</dbReference>
<keyword evidence="5" id="KW-1185">Reference proteome</keyword>
<dbReference type="InterPro" id="IPR033468">
    <property type="entry name" value="Metaxin_GST"/>
</dbReference>
<dbReference type="Pfam" id="PF17171">
    <property type="entry name" value="GST_C_6"/>
    <property type="match status" value="1"/>
</dbReference>
<feature type="region of interest" description="Disordered" evidence="1">
    <location>
        <begin position="1"/>
        <end position="42"/>
    </location>
</feature>
<organism evidence="4 5">
    <name type="scientific">Verticillium longisporum</name>
    <name type="common">Verticillium dahliae var. longisporum</name>
    <dbReference type="NCBI Taxonomy" id="100787"/>
    <lineage>
        <taxon>Eukaryota</taxon>
        <taxon>Fungi</taxon>
        <taxon>Dikarya</taxon>
        <taxon>Ascomycota</taxon>
        <taxon>Pezizomycotina</taxon>
        <taxon>Sordariomycetes</taxon>
        <taxon>Hypocreomycetidae</taxon>
        <taxon>Glomerellales</taxon>
        <taxon>Plectosphaerellaceae</taxon>
        <taxon>Verticillium</taxon>
    </lineage>
</organism>
<dbReference type="Proteomes" id="UP000044602">
    <property type="component" value="Unassembled WGS sequence"/>
</dbReference>
<dbReference type="Pfam" id="PF17172">
    <property type="entry name" value="GST_N_4"/>
    <property type="match status" value="1"/>
</dbReference>
<dbReference type="GO" id="GO:0001401">
    <property type="term" value="C:SAM complex"/>
    <property type="evidence" value="ECO:0007669"/>
    <property type="project" value="TreeGrafter"/>
</dbReference>
<dbReference type="PANTHER" id="PTHR12289">
    <property type="entry name" value="METAXIN RELATED"/>
    <property type="match status" value="1"/>
</dbReference>
<accession>A0A0G4M3F4</accession>
<dbReference type="InterPro" id="IPR012336">
    <property type="entry name" value="Thioredoxin-like_fold"/>
</dbReference>
<feature type="non-terminal residue" evidence="4">
    <location>
        <position position="1"/>
    </location>
</feature>
<feature type="domain" description="Metaxin glutathione S-transferase" evidence="2">
    <location>
        <begin position="255"/>
        <end position="321"/>
    </location>
</feature>
<proteinExistence type="predicted"/>
<feature type="domain" description="Thioredoxin-like fold" evidence="3">
    <location>
        <begin position="96"/>
        <end position="197"/>
    </location>
</feature>
<dbReference type="PANTHER" id="PTHR12289:SF44">
    <property type="entry name" value="OUTER MEMBRANE PROTEIN (SAM35), PUTATIVE (AFU_ORTHOLOGUE AFUA_1G13180)-RELATED"/>
    <property type="match status" value="1"/>
</dbReference>
<dbReference type="EMBL" id="CVQH01020751">
    <property type="protein sequence ID" value="CRK28400.1"/>
    <property type="molecule type" value="Genomic_DNA"/>
</dbReference>
<evidence type="ECO:0000259" key="3">
    <source>
        <dbReference type="Pfam" id="PF17172"/>
    </source>
</evidence>
<protein>
    <recommendedName>
        <fullName evidence="6">Thioredoxin-like fold domain-containing protein</fullName>
    </recommendedName>
</protein>
<evidence type="ECO:0000313" key="5">
    <source>
        <dbReference type="Proteomes" id="UP000044602"/>
    </source>
</evidence>
<name>A0A0G4M3F4_VERLO</name>
<feature type="region of interest" description="Disordered" evidence="1">
    <location>
        <begin position="116"/>
        <end position="140"/>
    </location>
</feature>
<evidence type="ECO:0000313" key="4">
    <source>
        <dbReference type="EMBL" id="CRK28400.1"/>
    </source>
</evidence>
<evidence type="ECO:0000259" key="2">
    <source>
        <dbReference type="Pfam" id="PF17171"/>
    </source>
</evidence>
<sequence>ESLSPAPPPLPAPPPVPLPPLPPCPNPHGLRRPRQACSPSLLPSRTNLFKRVPLAVYPANDLPRRSPSADTTRELPILYIFTTKEDAQVGRPSFNPSCLKWQTVLKIARLPFTTTPSTNHASPSGALPFLLPPPSPTRSNNLPIPAGDALLNHAVSHSPAKTPPTLADDLPPRQEAYLALLHARLRPAFLHALYVNPINTPLLQALYVNPCTSNSIVRATLQHQVRSAAEAEILASTKAAYIDADALYQDAVAGFAALETLLSGTAGGEGFFSGGDEAGLFDAEVFAYTGVILDERLGWVDRRLAEALRASPGLVRHRERMMVTYFPEKA</sequence>
<evidence type="ECO:0008006" key="6">
    <source>
        <dbReference type="Google" id="ProtNLM"/>
    </source>
</evidence>